<dbReference type="InterPro" id="IPR022892">
    <property type="entry name" value="RNaseHI"/>
</dbReference>
<dbReference type="InterPro" id="IPR050092">
    <property type="entry name" value="RNase_H"/>
</dbReference>
<comment type="cofactor">
    <cofactor evidence="10">
        <name>Mg(2+)</name>
        <dbReference type="ChEBI" id="CHEBI:18420"/>
    </cofactor>
    <text evidence="10">Binds 1 Mg(2+) ion per subunit. May bind a second metal ion at a regulatory site, or after substrate binding.</text>
</comment>
<comment type="catalytic activity">
    <reaction evidence="1 10">
        <text>Endonucleolytic cleavage to 5'-phosphomonoester.</text>
        <dbReference type="EC" id="3.1.26.4"/>
    </reaction>
</comment>
<dbReference type="InterPro" id="IPR012337">
    <property type="entry name" value="RNaseH-like_sf"/>
</dbReference>
<dbReference type="HAMAP" id="MF_00042">
    <property type="entry name" value="RNase_H"/>
    <property type="match status" value="1"/>
</dbReference>
<dbReference type="InterPro" id="IPR036397">
    <property type="entry name" value="RNaseH_sf"/>
</dbReference>
<feature type="binding site" evidence="10">
    <location>
        <position position="14"/>
    </location>
    <ligand>
        <name>Mg(2+)</name>
        <dbReference type="ChEBI" id="CHEBI:18420"/>
        <label>2</label>
    </ligand>
</feature>
<dbReference type="PANTHER" id="PTHR10642:SF26">
    <property type="entry name" value="RIBONUCLEASE H1"/>
    <property type="match status" value="1"/>
</dbReference>
<feature type="binding site" evidence="10">
    <location>
        <position position="14"/>
    </location>
    <ligand>
        <name>Mg(2+)</name>
        <dbReference type="ChEBI" id="CHEBI:18420"/>
        <label>1</label>
    </ligand>
</feature>
<keyword evidence="8 10" id="KW-0378">Hydrolase</keyword>
<comment type="subcellular location">
    <subcellularLocation>
        <location evidence="10">Cytoplasm</location>
    </subcellularLocation>
</comment>
<evidence type="ECO:0000256" key="9">
    <source>
        <dbReference type="ARBA" id="ARBA00022842"/>
    </source>
</evidence>
<evidence type="ECO:0000256" key="8">
    <source>
        <dbReference type="ARBA" id="ARBA00022801"/>
    </source>
</evidence>
<keyword evidence="7 10" id="KW-0255">Endonuclease</keyword>
<evidence type="ECO:0000256" key="6">
    <source>
        <dbReference type="ARBA" id="ARBA00022723"/>
    </source>
</evidence>
<evidence type="ECO:0000313" key="13">
    <source>
        <dbReference type="EMBL" id="MBY8889075.1"/>
    </source>
</evidence>
<organism evidence="13 14">
    <name type="scientific">Streptantibioticus parmotrematis</name>
    <dbReference type="NCBI Taxonomy" id="2873249"/>
    <lineage>
        <taxon>Bacteria</taxon>
        <taxon>Bacillati</taxon>
        <taxon>Actinomycetota</taxon>
        <taxon>Actinomycetes</taxon>
        <taxon>Kitasatosporales</taxon>
        <taxon>Streptomycetaceae</taxon>
        <taxon>Streptantibioticus</taxon>
    </lineage>
</organism>
<evidence type="ECO:0000256" key="2">
    <source>
        <dbReference type="ARBA" id="ARBA00005300"/>
    </source>
</evidence>
<keyword evidence="14" id="KW-1185">Reference proteome</keyword>
<evidence type="ECO:0000256" key="5">
    <source>
        <dbReference type="ARBA" id="ARBA00022722"/>
    </source>
</evidence>
<feature type="domain" description="RNase H type-1" evidence="12">
    <location>
        <begin position="5"/>
        <end position="150"/>
    </location>
</feature>
<keyword evidence="5 10" id="KW-0540">Nuclease</keyword>
<comment type="function">
    <text evidence="10">Endonuclease that specifically degrades the RNA of RNA-DNA hybrids.</text>
</comment>
<dbReference type="RefSeq" id="WP_222982079.1">
    <property type="nucleotide sequence ID" value="NZ_JAINVZ010000034.1"/>
</dbReference>
<gene>
    <name evidence="10" type="primary">rnhA</name>
    <name evidence="13" type="ORF">K7472_30150</name>
</gene>
<proteinExistence type="inferred from homology"/>
<reference evidence="13 14" key="1">
    <citation type="submission" date="2021-08" db="EMBL/GenBank/DDBJ databases">
        <title>Streptomyces sp. PTM05 isolated from lichen.</title>
        <authorList>
            <person name="Somphong A."/>
            <person name="Phongsopitanun W."/>
            <person name="Tanasupawat S."/>
        </authorList>
    </citation>
    <scope>NUCLEOTIDE SEQUENCE [LARGE SCALE GENOMIC DNA]</scope>
    <source>
        <strain evidence="13 14">Ptm05</strain>
    </source>
</reference>
<evidence type="ECO:0000256" key="7">
    <source>
        <dbReference type="ARBA" id="ARBA00022759"/>
    </source>
</evidence>
<feature type="compositionally biased region" description="Low complexity" evidence="11">
    <location>
        <begin position="185"/>
        <end position="198"/>
    </location>
</feature>
<feature type="compositionally biased region" description="Low complexity" evidence="11">
    <location>
        <begin position="167"/>
        <end position="176"/>
    </location>
</feature>
<feature type="binding site" evidence="10">
    <location>
        <position position="54"/>
    </location>
    <ligand>
        <name>Mg(2+)</name>
        <dbReference type="ChEBI" id="CHEBI:18420"/>
        <label>1</label>
    </ligand>
</feature>
<evidence type="ECO:0000256" key="1">
    <source>
        <dbReference type="ARBA" id="ARBA00000077"/>
    </source>
</evidence>
<dbReference type="EC" id="3.1.26.4" evidence="4 10"/>
<name>A0ABS7R0T9_9ACTN</name>
<keyword evidence="6 10" id="KW-0479">Metal-binding</keyword>
<protein>
    <recommendedName>
        <fullName evidence="4 10">Ribonuclease H</fullName>
        <shortName evidence="10">RNase H</shortName>
        <ecNumber evidence="4 10">3.1.26.4</ecNumber>
    </recommendedName>
</protein>
<dbReference type="EMBL" id="JAINVZ010000034">
    <property type="protein sequence ID" value="MBY8889075.1"/>
    <property type="molecule type" value="Genomic_DNA"/>
</dbReference>
<keyword evidence="9 10" id="KW-0460">Magnesium</keyword>
<comment type="caution">
    <text evidence="13">The sequence shown here is derived from an EMBL/GenBank/DDBJ whole genome shotgun (WGS) entry which is preliminary data.</text>
</comment>
<dbReference type="CDD" id="cd09278">
    <property type="entry name" value="RNase_HI_prokaryote_like"/>
    <property type="match status" value="1"/>
</dbReference>
<evidence type="ECO:0000256" key="11">
    <source>
        <dbReference type="SAM" id="MobiDB-lite"/>
    </source>
</evidence>
<dbReference type="Gene3D" id="3.30.420.10">
    <property type="entry name" value="Ribonuclease H-like superfamily/Ribonuclease H"/>
    <property type="match status" value="1"/>
</dbReference>
<evidence type="ECO:0000256" key="3">
    <source>
        <dbReference type="ARBA" id="ARBA00011245"/>
    </source>
</evidence>
<comment type="similarity">
    <text evidence="2 10">Belongs to the RNase H family.</text>
</comment>
<feature type="region of interest" description="Disordered" evidence="11">
    <location>
        <begin position="144"/>
        <end position="215"/>
    </location>
</feature>
<feature type="binding site" evidence="10">
    <location>
        <position position="142"/>
    </location>
    <ligand>
        <name>Mg(2+)</name>
        <dbReference type="ChEBI" id="CHEBI:18420"/>
        <label>2</label>
    </ligand>
</feature>
<evidence type="ECO:0000256" key="4">
    <source>
        <dbReference type="ARBA" id="ARBA00012180"/>
    </source>
</evidence>
<evidence type="ECO:0000313" key="14">
    <source>
        <dbReference type="Proteomes" id="UP001198565"/>
    </source>
</evidence>
<sequence>MIEGMSERTIAACDGAAKGNPGPAAWAYVVADAAGVPQRWRAGALGHSTNNVGELTALREVLAATDPAVSLEVRLDSTYTRDCATKWLAGWKRNGWKTAAGKPVANRELIQAIDELLQGRDVVFTYVRAHQADGDRLNAIADKAASDAARTQESAEGTASDLPVPDPVRVAPPRARASQEGGPGKKAASARKGSAPGGTRTLAARFPGTCPCSRPYGKGDTITRVGASWGHPECAGAFAS</sequence>
<feature type="binding site" evidence="10">
    <location>
        <position position="76"/>
    </location>
    <ligand>
        <name>Mg(2+)</name>
        <dbReference type="ChEBI" id="CHEBI:18420"/>
        <label>1</label>
    </ligand>
</feature>
<dbReference type="PANTHER" id="PTHR10642">
    <property type="entry name" value="RIBONUCLEASE H1"/>
    <property type="match status" value="1"/>
</dbReference>
<dbReference type="Proteomes" id="UP001198565">
    <property type="component" value="Unassembled WGS sequence"/>
</dbReference>
<dbReference type="PROSITE" id="PS50879">
    <property type="entry name" value="RNASE_H_1"/>
    <property type="match status" value="1"/>
</dbReference>
<dbReference type="InterPro" id="IPR002156">
    <property type="entry name" value="RNaseH_domain"/>
</dbReference>
<dbReference type="SUPFAM" id="SSF53098">
    <property type="entry name" value="Ribonuclease H-like"/>
    <property type="match status" value="1"/>
</dbReference>
<evidence type="ECO:0000256" key="10">
    <source>
        <dbReference type="HAMAP-Rule" id="MF_00042"/>
    </source>
</evidence>
<keyword evidence="10" id="KW-0963">Cytoplasm</keyword>
<comment type="subunit">
    <text evidence="3 10">Monomer.</text>
</comment>
<evidence type="ECO:0000259" key="12">
    <source>
        <dbReference type="PROSITE" id="PS50879"/>
    </source>
</evidence>
<dbReference type="Pfam" id="PF00075">
    <property type="entry name" value="RNase_H"/>
    <property type="match status" value="1"/>
</dbReference>
<accession>A0ABS7R0T9</accession>